<dbReference type="InterPro" id="IPR029063">
    <property type="entry name" value="SAM-dependent_MTases_sf"/>
</dbReference>
<dbReference type="SMART" id="SM00823">
    <property type="entry name" value="PKS_PP"/>
    <property type="match status" value="1"/>
</dbReference>
<dbReference type="InterPro" id="IPR013968">
    <property type="entry name" value="PKS_KR"/>
</dbReference>
<dbReference type="InterPro" id="IPR057326">
    <property type="entry name" value="KR_dom"/>
</dbReference>
<dbReference type="InterPro" id="IPR049900">
    <property type="entry name" value="PKS_mFAS_DH"/>
</dbReference>
<dbReference type="SUPFAM" id="SSF53335">
    <property type="entry name" value="S-adenosyl-L-methionine-dependent methyltransferases"/>
    <property type="match status" value="1"/>
</dbReference>
<evidence type="ECO:0008006" key="16">
    <source>
        <dbReference type="Google" id="ProtNLM"/>
    </source>
</evidence>
<keyword evidence="5" id="KW-0808">Transferase</keyword>
<evidence type="ECO:0000259" key="13">
    <source>
        <dbReference type="PROSITE" id="PS52019"/>
    </source>
</evidence>
<protein>
    <recommendedName>
        <fullName evidence="16">Carrier domain-containing protein</fullName>
    </recommendedName>
</protein>
<feature type="domain" description="Ketosynthase family 3 (KS3)" evidence="12">
    <location>
        <begin position="2"/>
        <end position="436"/>
    </location>
</feature>
<dbReference type="Pfam" id="PF00698">
    <property type="entry name" value="Acyl_transf_1"/>
    <property type="match status" value="1"/>
</dbReference>
<dbReference type="InterPro" id="IPR009081">
    <property type="entry name" value="PP-bd_ACP"/>
</dbReference>
<evidence type="ECO:0000256" key="4">
    <source>
        <dbReference type="ARBA" id="ARBA00022603"/>
    </source>
</evidence>
<evidence type="ECO:0000313" key="14">
    <source>
        <dbReference type="EMBL" id="RYO83907.1"/>
    </source>
</evidence>
<keyword evidence="7" id="KW-0560">Oxidoreductase</keyword>
<dbReference type="SUPFAM" id="SSF52777">
    <property type="entry name" value="CoA-dependent acyltransferases"/>
    <property type="match status" value="2"/>
</dbReference>
<dbReference type="Gene3D" id="3.30.559.30">
    <property type="entry name" value="Nonribosomal peptide synthetase, condensation domain"/>
    <property type="match status" value="1"/>
</dbReference>
<dbReference type="SUPFAM" id="SSF51735">
    <property type="entry name" value="NAD(P)-binding Rossmann-fold domains"/>
    <property type="match status" value="2"/>
</dbReference>
<dbReference type="SMART" id="SM00827">
    <property type="entry name" value="PKS_AT"/>
    <property type="match status" value="1"/>
</dbReference>
<dbReference type="InterPro" id="IPR032821">
    <property type="entry name" value="PKS_assoc"/>
</dbReference>
<dbReference type="SUPFAM" id="SSF47336">
    <property type="entry name" value="ACP-like"/>
    <property type="match status" value="1"/>
</dbReference>
<dbReference type="Pfam" id="PF14765">
    <property type="entry name" value="PS-DH"/>
    <property type="match status" value="1"/>
</dbReference>
<dbReference type="InterPro" id="IPR018201">
    <property type="entry name" value="Ketoacyl_synth_AS"/>
</dbReference>
<feature type="region of interest" description="C-terminal hotdog fold" evidence="9">
    <location>
        <begin position="1101"/>
        <end position="1251"/>
    </location>
</feature>
<feature type="domain" description="Carrier" evidence="11">
    <location>
        <begin position="2397"/>
        <end position="2476"/>
    </location>
</feature>
<feature type="domain" description="Carrier" evidence="11">
    <location>
        <begin position="3530"/>
        <end position="3606"/>
    </location>
</feature>
<evidence type="ECO:0000313" key="15">
    <source>
        <dbReference type="Proteomes" id="UP000294003"/>
    </source>
</evidence>
<dbReference type="Gene3D" id="3.30.300.30">
    <property type="match status" value="1"/>
</dbReference>
<dbReference type="InterPro" id="IPR036736">
    <property type="entry name" value="ACP-like_sf"/>
</dbReference>
<dbReference type="InterPro" id="IPR020845">
    <property type="entry name" value="AMP-binding_CS"/>
</dbReference>
<dbReference type="InterPro" id="IPR014030">
    <property type="entry name" value="Ketoacyl_synth_N"/>
</dbReference>
<proteinExistence type="predicted"/>
<dbReference type="Gene3D" id="3.40.50.12780">
    <property type="entry name" value="N-terminal domain of ligase-like"/>
    <property type="match status" value="1"/>
</dbReference>
<evidence type="ECO:0000256" key="2">
    <source>
        <dbReference type="ARBA" id="ARBA00022553"/>
    </source>
</evidence>
<dbReference type="Gene3D" id="3.10.129.110">
    <property type="entry name" value="Polyketide synthase dehydratase"/>
    <property type="match status" value="1"/>
</dbReference>
<evidence type="ECO:0000256" key="1">
    <source>
        <dbReference type="ARBA" id="ARBA00022450"/>
    </source>
</evidence>
<dbReference type="InterPro" id="IPR001227">
    <property type="entry name" value="Ac_transferase_dom_sf"/>
</dbReference>
<dbReference type="InterPro" id="IPR001242">
    <property type="entry name" value="Condensation_dom"/>
</dbReference>
<dbReference type="SMART" id="SM00822">
    <property type="entry name" value="PKS_KR"/>
    <property type="match status" value="1"/>
</dbReference>
<dbReference type="InterPro" id="IPR020807">
    <property type="entry name" value="PKS_DH"/>
</dbReference>
<dbReference type="InterPro" id="IPR045851">
    <property type="entry name" value="AMP-bd_C_sf"/>
</dbReference>
<dbReference type="Pfam" id="PF21089">
    <property type="entry name" value="PKS_DH_N"/>
    <property type="match status" value="1"/>
</dbReference>
<dbReference type="InterPro" id="IPR013217">
    <property type="entry name" value="Methyltransf_12"/>
</dbReference>
<dbReference type="InterPro" id="IPR036291">
    <property type="entry name" value="NAD(P)-bd_dom_sf"/>
</dbReference>
<dbReference type="Pfam" id="PF00550">
    <property type="entry name" value="PP-binding"/>
    <property type="match status" value="1"/>
</dbReference>
<evidence type="ECO:0000256" key="7">
    <source>
        <dbReference type="ARBA" id="ARBA00023002"/>
    </source>
</evidence>
<dbReference type="InterPro" id="IPR016035">
    <property type="entry name" value="Acyl_Trfase/lysoPLipase"/>
</dbReference>
<dbReference type="Gene3D" id="3.40.366.10">
    <property type="entry name" value="Malonyl-Coenzyme A Acyl Carrier Protein, domain 2"/>
    <property type="match status" value="1"/>
</dbReference>
<organism evidence="14 15">
    <name type="scientific">Monosporascus cannonballus</name>
    <dbReference type="NCBI Taxonomy" id="155416"/>
    <lineage>
        <taxon>Eukaryota</taxon>
        <taxon>Fungi</taxon>
        <taxon>Dikarya</taxon>
        <taxon>Ascomycota</taxon>
        <taxon>Pezizomycotina</taxon>
        <taxon>Sordariomycetes</taxon>
        <taxon>Xylariomycetidae</taxon>
        <taxon>Xylariales</taxon>
        <taxon>Xylariales incertae sedis</taxon>
        <taxon>Monosporascus</taxon>
    </lineage>
</organism>
<dbReference type="Pfam" id="PF02801">
    <property type="entry name" value="Ketoacyl-synt_C"/>
    <property type="match status" value="1"/>
</dbReference>
<accession>A0ABY0H3G8</accession>
<dbReference type="InterPro" id="IPR016036">
    <property type="entry name" value="Malonyl_transacylase_ACP-bd"/>
</dbReference>
<dbReference type="Pfam" id="PF08242">
    <property type="entry name" value="Methyltransf_12"/>
    <property type="match status" value="1"/>
</dbReference>
<dbReference type="InterPro" id="IPR042099">
    <property type="entry name" value="ANL_N_sf"/>
</dbReference>
<dbReference type="Pfam" id="PF00109">
    <property type="entry name" value="ketoacyl-synt"/>
    <property type="match status" value="1"/>
</dbReference>
<dbReference type="InterPro" id="IPR000873">
    <property type="entry name" value="AMP-dep_synth/lig_dom"/>
</dbReference>
<dbReference type="InterPro" id="IPR013120">
    <property type="entry name" value="FAR_NAD-bd"/>
</dbReference>
<dbReference type="Pfam" id="PF08659">
    <property type="entry name" value="KR"/>
    <property type="match status" value="1"/>
</dbReference>
<dbReference type="InterPro" id="IPR014043">
    <property type="entry name" value="Acyl_transferase_dom"/>
</dbReference>
<dbReference type="PANTHER" id="PTHR43775">
    <property type="entry name" value="FATTY ACID SYNTHASE"/>
    <property type="match status" value="1"/>
</dbReference>
<dbReference type="PROSITE" id="PS52004">
    <property type="entry name" value="KS3_2"/>
    <property type="match status" value="1"/>
</dbReference>
<keyword evidence="2" id="KW-0597">Phosphoprotein</keyword>
<dbReference type="EMBL" id="QJNS01000177">
    <property type="protein sequence ID" value="RYO83907.1"/>
    <property type="molecule type" value="Genomic_DNA"/>
</dbReference>
<feature type="active site" description="Proton donor; for dehydratase activity" evidence="9">
    <location>
        <position position="1159"/>
    </location>
</feature>
<dbReference type="Gene3D" id="3.30.559.10">
    <property type="entry name" value="Chloramphenicol acetyltransferase-like domain"/>
    <property type="match status" value="1"/>
</dbReference>
<dbReference type="Gene3D" id="1.10.1200.10">
    <property type="entry name" value="ACP-like"/>
    <property type="match status" value="1"/>
</dbReference>
<dbReference type="PROSITE" id="PS00455">
    <property type="entry name" value="AMP_BINDING"/>
    <property type="match status" value="1"/>
</dbReference>
<dbReference type="InterPro" id="IPR020806">
    <property type="entry name" value="PKS_PP-bd"/>
</dbReference>
<dbReference type="Pfam" id="PF00501">
    <property type="entry name" value="AMP-binding"/>
    <property type="match status" value="1"/>
</dbReference>
<dbReference type="CDD" id="cd02440">
    <property type="entry name" value="AdoMet_MTases"/>
    <property type="match status" value="1"/>
</dbReference>
<dbReference type="Gene3D" id="3.40.50.720">
    <property type="entry name" value="NAD(P)-binding Rossmann-like Domain"/>
    <property type="match status" value="2"/>
</dbReference>
<feature type="compositionally biased region" description="Low complexity" evidence="10">
    <location>
        <begin position="2528"/>
        <end position="2546"/>
    </location>
</feature>
<sequence>MREPIALVGSACRFPGRANSPAKLWELLKNPGDLLKTIPRERFAFMSFHHEDGSRAGATDVPGVAYCMDEDPKNFDAGFFNIAPTEAEGIDPQQRLLLEVTYEALEAAGYGLSHIRGSSTAVYVGVSSLDYRDIQNRDPDTLGHWHSTGTALSIISNRLSYFFDLHGPSMTIDAACSSSMVALHLAVQALRNGDCDKAIVAGTNLILDPVHYISGSKLHLFSPTGQSRMWDQSGNGYGRGEGVAALILKPLSKAISNGDHIECIIRETGINQDGRTPGITMPSSESQLALIRQVYAQAGLDPTVDTPQFVEAHGTGTAAGDPVEARAIHEAFFPSSMRDDRRRKLLVGSIKTVIGHLEGAAGIAGVLKASLALRNRQVPPNLLFQEANPAVAPFLDSLEIPLKVQNWPEVPNGQTARASVNCFGFGGTNGHAILEAAPIDAGKPVPGTEEGSGTAQETFVGPLVLSAQSSSSLLSYIESLAAHIRSKPSLNLDDLMWTLAVRRSMLAVKSAFAAPSRGELLSKLDKAVKDGRDGADVGTRTAARNGDAPPAVLGVFTGQGAQWAAMGHTLYAASFTFRESISRCDTALGSLPDPPQWSLTDEMLKDEASSRIEEAAISQPLCTALQIALVNVLRSAGVKLDAVVGHSSGEIAACYATGVLSEHDAMSIAYYRGLYSSLARGYEGQRGSMMAVAMSRQAAEAFCSQPEFNGRIQVAASNSPSSVTVSGDADAIAEARSILTAAGTFARSLRVDTAYHSRHMLPCAEPYLNALQALDIQLGKPDPNVLWVSSVRPDAQTAAHPNWLDQLRGQYWVDNMVQPVMFSTALENCIRRLGRAPELAVEIGPHPALAGPVKDAMVSAAGNAPLYTGLLQRRAHDVEALSAAMGYLWQYLPDSYVDLERYIRSFNPPGAVTFSVVKDLPNYAWNHKPFWRESRLSRTYRMRSEKPHVLLGSRVPGDSKYEMRWRNILRLNDLPWLKSHQFQGQVMLPFAAQATMILDACAAACPEQPLATIDMHDMTTARGVVIEDGGPGTEVVSTLRITDRFIDQGETSRIEAVYSCYVCYDQVMGTLEPVCSARVAVWYGPVAPRTLPSRPSPPADTTPVPTQKVYSLFSALGLDYSGSFRAFRSIDRTSGFATASASWSGDELRGFLCHPAILDVSFQLLLSAFSSPDSGDVLGPYLPSRIFRLSLQPQLALLSRQKNVTLGIDAFLTGDASGSLEGDISVYDASGACLAQVEGLELIPFSKQDASNDRRPFTKEVWKQDIFGLALPAATPKHADNEHDKDLAQAIERSALHFLSRTVHSIKMEDLDESRPHYRLFLETISHAVNRVRSGIVCTARAEWLDDSDGTIRDLIERFPGQADLETVNLMGQSLPAILRGTVDPSQLLLDERLLERLHHDGRASPALHKAIAFFSEHLVHKYPHADILEIGAGMGLNTSAILTAIGDAYRSYTYTDVSSSCLKPGRARFQGAAQKMDFRILDIQNAVEPQGFQRHKYAFVISSVPHARRDLKTTLRNIRSLLRPGGYLLLVEATGETMASMLTFGTLSPWWLAAGRRKPRFGVSVSDWDALLCSAGFSGIDQVAHDSPDRTAHSYSVIVSRATSNTIDMLNDPLPCMSDIVGPKTRLLLVGGLSSSVWKLTRSVKKLLSTACRDITVVDSVDKVAGLPLDDYTDCICLADLDQPVLGGSRSPTTLRGLQTLFGAANNLLWYTTGRLRDRPEANMSVGIGRALRGELPWLNCQFIDVFSVEGLSSTSVVETFCRLVFSQKLEGSSEGLLWTLEPELVIDGTRNFVPRVIKNDAINDRFNAARRPVIRRSINGETQLRVASEDATRPRLCEDYSVAPTRVPSNDAVSVAVRYSISLQSAKAIGLSICLGSRTSNVADVVVAIADHPSSRIIASPYRVLHLKGTEPDALELLRLMSAFILSRLLAQHVPSRGRVLLYGADETLARAIRSSPQWQSKHILFVSAAAEGVQRPNGCIAINPQATRRVVLQNIPGGINFAVNCSSSKTDPLWQKITAALQCPDRDISSLDPGSWASDSWGEMLVESYETARKLLDGETRPSPSPVPVVPIQDIDSRQCITFPVVLDWTQPGPVTYRAAALQPEQLFSDTKSYLLVGMTGTLGLSLTTWMVRSGARHLILASRKPSVPREWLDEMVSLGARIKVMALDVTDKTALLRGYEEMRAQMPVISGVCNASMVLSDGLFADMNFESFDRTLRPKVDGSRNLDEVFSSADLDFFVLFGSIGSIIGTTGQSNYHAANLFMASLVENRRRRGVAASIMDIGIVTDVGVVARSGEQLLAKLQRECVEPVSERVLHYMFGEAILASPVDAGVEPHIIIGPIVTPRSIEPRKRPVWFSNPRFSHCLVDDVGDASDREKGTSLSERLNLAPSEAAMLDIVMEAFAATVENLLELEPGTMKANAAVSMLDMGVDSGLAVQISAWFSKELAVSMPVMKVLSTADPRQLCLEALRKLKEGSMPAIVAEPQLQSASGDKAKEGGVMSPSPAADMAEEPLCGYTDPEDDAASGSSAEQSSQFAASSSDSLPTSQLWSSRKLSGKETMHNITLLFDVTGPISPHRIKIALSALVNQQEALRSSFAQMGSGELRQDVWEEKDVSTCFHHIAGADSDRVEEEYKNLAAHVWRLEEGDTFTLVLVTGPDNKHAIILAAHHIIMDGLSIALFFQGLAQAYEGQQLAPPEATYTDFASEQLVAMETGAFEKDLDFWRAELSLMPTPMPLFPIATAPTRNPMYGSATGVTTASIWLDRAHADRIKMSAQRLGCTPFRFFAAALQFLCARMAAIEDVCIGIMNTGRHDARSSGVVGHFANMVPLRSGVRPDERFSAFVHAVSAKVAATFEHSRVPFDVVVDRLQSKRNSAHMPTCLVALNYIVGNAEPTLADSQVTWRRGTMARTLMDLSFWVYNPADGSYRLEVDGRDDFYQPDGVRLILDTYAALLDMLCATPDTALKEISLFPKAVVRAAEEVGRGPAVDFGWPRSLVHRFDGMAPKHADDVAVVDEGGAMTYAQLAERVHAVSSVLQEKGVEAGCRVAVICGPSRDTLAGMLAILRLQCVYVPLDLSLPRARHAAMVNDCKPRVLLYQASTSERAEALRGSAQGMELLDINKAAAGSQLTGAPAPNLSDPDAAAVILYTSGSTSVPKGVLLTQAGCMNYIADKATHLKLDREVVLQQSSVSFDMGLAQMLHSFSHGGTLVMVPQHARGDPIAISELMQASSVTFTIATPSEYTAWLSAAHETIDQYTAWRHACLGGEFVTERLKLAFRQLRHQRPLLNNSYGPTETSCATTLCVVPPEGGGDAGQAGHVGKPIASSQIYILDANGNVVPLGYPGEICIGGRGLALGYLNQPLTEGRFVSNNFSSPSKAGVHAPAPLKICKTGDRGKLLPDGSVILMGRMEDDTQVKLRGLRIDTTEVEHALVTALPDFLSDATVTMRGEGDEAFLIAHVVLARGKSATEAELELLSRILQLPSYMLPKTIIPVHKLAMTTTGKVDRRAMADLPLPRQSNKDRPSAVRLAEGELSLVWRRVLTPDGDVLELETDSDFFLVGGNSMLLIKLQGAIKTAMGLSVPLVDLYCASTLGGMTEKITAMKYAGAPAGPVDWDVETKIPDDILRAMDDDDDDEAHTAAFSQQQRRNGKEIILTGAAGYLGREILLASLDDDAVRRVHCIAVPEELRPKIPVHPKVTIYTGSLQDPALVLTDAEAQLLQRRVDTIVLAGAHGHCLNNYHTLRAANLLSTHAAARLAIPRAVPVHYISSNRVILYTGRAAVPPVSLADYHPPSDGTNGYTASKWANGRFLEALARHRGRRRWGAPSVVVHRPCALVGESAPPEDAMNGLIRTAARIRAVPHTPNVEGYVDFHDVRVVARDIARQVVPAAEEQKPQPCRFVHHSSGCKVPAGRLASHMEALHGGTFREIHMADWLVEAGKAGLDPLAAVDLEAMMDQEVTGVYPYMGEELYS</sequence>
<reference evidence="14 15" key="1">
    <citation type="submission" date="2018-06" db="EMBL/GenBank/DDBJ databases">
        <title>Complete Genomes of Monosporascus.</title>
        <authorList>
            <person name="Robinson A.J."/>
            <person name="Natvig D.O."/>
        </authorList>
    </citation>
    <scope>NUCLEOTIDE SEQUENCE [LARGE SCALE GENOMIC DNA]</scope>
    <source>
        <strain evidence="14 15">CBS 609.92</strain>
    </source>
</reference>
<dbReference type="InterPro" id="IPR049551">
    <property type="entry name" value="PKS_DH_C"/>
</dbReference>
<dbReference type="InterPro" id="IPR050091">
    <property type="entry name" value="PKS_NRPS_Biosynth_Enz"/>
</dbReference>
<dbReference type="PROSITE" id="PS50075">
    <property type="entry name" value="CARRIER"/>
    <property type="match status" value="2"/>
</dbReference>
<dbReference type="SUPFAM" id="SSF53901">
    <property type="entry name" value="Thiolase-like"/>
    <property type="match status" value="1"/>
</dbReference>
<feature type="region of interest" description="N-terminal hotdog fold" evidence="9">
    <location>
        <begin position="948"/>
        <end position="1086"/>
    </location>
</feature>
<evidence type="ECO:0000256" key="5">
    <source>
        <dbReference type="ARBA" id="ARBA00022679"/>
    </source>
</evidence>
<keyword evidence="8" id="KW-0511">Multifunctional enzyme</keyword>
<name>A0ABY0H3G8_9PEZI</name>
<dbReference type="Pfam" id="PF07993">
    <property type="entry name" value="NAD_binding_4"/>
    <property type="match status" value="1"/>
</dbReference>
<dbReference type="InterPro" id="IPR020841">
    <property type="entry name" value="PKS_Beta-ketoAc_synthase_dom"/>
</dbReference>
<dbReference type="CDD" id="cd00833">
    <property type="entry name" value="PKS"/>
    <property type="match status" value="1"/>
</dbReference>
<evidence type="ECO:0000256" key="6">
    <source>
        <dbReference type="ARBA" id="ARBA00022737"/>
    </source>
</evidence>
<dbReference type="SUPFAM" id="SSF56801">
    <property type="entry name" value="Acetyl-CoA synthetase-like"/>
    <property type="match status" value="1"/>
</dbReference>
<dbReference type="SUPFAM" id="SSF55048">
    <property type="entry name" value="Probable ACP-binding domain of malonyl-CoA ACP transacylase"/>
    <property type="match status" value="1"/>
</dbReference>
<dbReference type="CDD" id="cd19532">
    <property type="entry name" value="C_PKS-NRPS"/>
    <property type="match status" value="1"/>
</dbReference>
<feature type="active site" description="Proton acceptor; for dehydratase activity" evidence="9">
    <location>
        <position position="980"/>
    </location>
</feature>
<dbReference type="PANTHER" id="PTHR43775:SF20">
    <property type="entry name" value="HYBRID PKS-NRPS SYNTHETASE APDA"/>
    <property type="match status" value="1"/>
</dbReference>
<keyword evidence="1" id="KW-0596">Phosphopantetheine</keyword>
<dbReference type="Gene3D" id="3.40.47.10">
    <property type="match status" value="1"/>
</dbReference>
<evidence type="ECO:0000259" key="12">
    <source>
        <dbReference type="PROSITE" id="PS52004"/>
    </source>
</evidence>
<dbReference type="Pfam" id="PF16197">
    <property type="entry name" value="KAsynt_C_assoc"/>
    <property type="match status" value="1"/>
</dbReference>
<dbReference type="InterPro" id="IPR042104">
    <property type="entry name" value="PKS_dehydratase_sf"/>
</dbReference>
<keyword evidence="6" id="KW-0677">Repeat</keyword>
<dbReference type="InterPro" id="IPR023213">
    <property type="entry name" value="CAT-like_dom_sf"/>
</dbReference>
<feature type="domain" description="PKS/mFAS DH" evidence="13">
    <location>
        <begin position="948"/>
        <end position="1251"/>
    </location>
</feature>
<dbReference type="SMART" id="SM00826">
    <property type="entry name" value="PKS_DH"/>
    <property type="match status" value="1"/>
</dbReference>
<dbReference type="PROSITE" id="PS00606">
    <property type="entry name" value="KS3_1"/>
    <property type="match status" value="1"/>
</dbReference>
<evidence type="ECO:0000256" key="3">
    <source>
        <dbReference type="ARBA" id="ARBA00022598"/>
    </source>
</evidence>
<dbReference type="InterPro" id="IPR014031">
    <property type="entry name" value="Ketoacyl_synth_C"/>
</dbReference>
<gene>
    <name evidence="14" type="ORF">DL762_005927</name>
</gene>
<comment type="caution">
    <text evidence="14">The sequence shown here is derived from an EMBL/GenBank/DDBJ whole genome shotgun (WGS) entry which is preliminary data.</text>
</comment>
<dbReference type="PROSITE" id="PS52019">
    <property type="entry name" value="PKS_MFAS_DH"/>
    <property type="match status" value="1"/>
</dbReference>
<dbReference type="InterPro" id="IPR049552">
    <property type="entry name" value="PKS_DH_N"/>
</dbReference>
<evidence type="ECO:0000256" key="8">
    <source>
        <dbReference type="ARBA" id="ARBA00023268"/>
    </source>
</evidence>
<evidence type="ECO:0000256" key="10">
    <source>
        <dbReference type="SAM" id="MobiDB-lite"/>
    </source>
</evidence>
<dbReference type="SMART" id="SM00825">
    <property type="entry name" value="PKS_KS"/>
    <property type="match status" value="1"/>
</dbReference>
<keyword evidence="15" id="KW-1185">Reference proteome</keyword>
<dbReference type="Pfam" id="PF00668">
    <property type="entry name" value="Condensation"/>
    <property type="match status" value="1"/>
</dbReference>
<dbReference type="Gene3D" id="3.40.50.150">
    <property type="entry name" value="Vaccinia Virus protein VP39"/>
    <property type="match status" value="1"/>
</dbReference>
<dbReference type="InterPro" id="IPR016039">
    <property type="entry name" value="Thiolase-like"/>
</dbReference>
<keyword evidence="4" id="KW-0489">Methyltransferase</keyword>
<keyword evidence="3" id="KW-0436">Ligase</keyword>
<feature type="region of interest" description="Disordered" evidence="10">
    <location>
        <begin position="2484"/>
        <end position="2553"/>
    </location>
</feature>
<evidence type="ECO:0000256" key="9">
    <source>
        <dbReference type="PROSITE-ProRule" id="PRU01363"/>
    </source>
</evidence>
<dbReference type="Proteomes" id="UP000294003">
    <property type="component" value="Unassembled WGS sequence"/>
</dbReference>
<evidence type="ECO:0000259" key="11">
    <source>
        <dbReference type="PROSITE" id="PS50075"/>
    </source>
</evidence>
<dbReference type="SUPFAM" id="SSF52151">
    <property type="entry name" value="FabD/lysophospholipase-like"/>
    <property type="match status" value="1"/>
</dbReference>
<dbReference type="CDD" id="cd05930">
    <property type="entry name" value="A_NRPS"/>
    <property type="match status" value="1"/>
</dbReference>